<dbReference type="PROSITE" id="PS50216">
    <property type="entry name" value="DHHC"/>
    <property type="match status" value="1"/>
</dbReference>
<dbReference type="GO" id="GO:0008270">
    <property type="term" value="F:zinc ion binding"/>
    <property type="evidence" value="ECO:0007669"/>
    <property type="project" value="UniProtKB-KW"/>
</dbReference>
<keyword evidence="1" id="KW-0479">Metal-binding</keyword>
<keyword evidence="2 4" id="KW-0863">Zinc-finger</keyword>
<dbReference type="GO" id="GO:0061630">
    <property type="term" value="F:ubiquitin protein ligase activity"/>
    <property type="evidence" value="ECO:0007669"/>
    <property type="project" value="TreeGrafter"/>
</dbReference>
<dbReference type="Pfam" id="PF13639">
    <property type="entry name" value="zf-RING_2"/>
    <property type="match status" value="1"/>
</dbReference>
<accession>A0A835JK10</accession>
<feature type="domain" description="RING-type" evidence="5">
    <location>
        <begin position="191"/>
        <end position="229"/>
    </location>
</feature>
<evidence type="ECO:0000313" key="6">
    <source>
        <dbReference type="EMBL" id="KAF9671668.1"/>
    </source>
</evidence>
<dbReference type="PROSITE" id="PS50089">
    <property type="entry name" value="ZF_RING_2"/>
    <property type="match status" value="1"/>
</dbReference>
<dbReference type="Proteomes" id="UP000657918">
    <property type="component" value="Unassembled WGS sequence"/>
</dbReference>
<reference evidence="6 7" key="1">
    <citation type="submission" date="2020-10" db="EMBL/GenBank/DDBJ databases">
        <title>Plant Genome Project.</title>
        <authorList>
            <person name="Zhang R.-G."/>
        </authorList>
    </citation>
    <scope>NUCLEOTIDE SEQUENCE [LARGE SCALE GENOMIC DNA]</scope>
    <source>
        <strain evidence="6">FAFU-HL-1</strain>
        <tissue evidence="6">Leaf</tissue>
    </source>
</reference>
<dbReference type="GO" id="GO:0016567">
    <property type="term" value="P:protein ubiquitination"/>
    <property type="evidence" value="ECO:0007669"/>
    <property type="project" value="TreeGrafter"/>
</dbReference>
<dbReference type="InterPro" id="IPR017907">
    <property type="entry name" value="Znf_RING_CS"/>
</dbReference>
<dbReference type="PANTHER" id="PTHR15315:SF84">
    <property type="entry name" value="RING-TYPE DOMAIN-CONTAINING PROTEIN"/>
    <property type="match status" value="1"/>
</dbReference>
<dbReference type="OrthoDB" id="1630758at2759"/>
<organism evidence="6 7">
    <name type="scientific">Salix dunnii</name>
    <dbReference type="NCBI Taxonomy" id="1413687"/>
    <lineage>
        <taxon>Eukaryota</taxon>
        <taxon>Viridiplantae</taxon>
        <taxon>Streptophyta</taxon>
        <taxon>Embryophyta</taxon>
        <taxon>Tracheophyta</taxon>
        <taxon>Spermatophyta</taxon>
        <taxon>Magnoliopsida</taxon>
        <taxon>eudicotyledons</taxon>
        <taxon>Gunneridae</taxon>
        <taxon>Pentapetalae</taxon>
        <taxon>rosids</taxon>
        <taxon>fabids</taxon>
        <taxon>Malpighiales</taxon>
        <taxon>Salicaceae</taxon>
        <taxon>Saliceae</taxon>
        <taxon>Salix</taxon>
    </lineage>
</organism>
<evidence type="ECO:0000256" key="4">
    <source>
        <dbReference type="PROSITE-ProRule" id="PRU00175"/>
    </source>
</evidence>
<evidence type="ECO:0000259" key="5">
    <source>
        <dbReference type="PROSITE" id="PS50089"/>
    </source>
</evidence>
<dbReference type="EMBL" id="JADGMS010000012">
    <property type="protein sequence ID" value="KAF9671668.1"/>
    <property type="molecule type" value="Genomic_DNA"/>
</dbReference>
<comment type="caution">
    <text evidence="6">The sequence shown here is derived from an EMBL/GenBank/DDBJ whole genome shotgun (WGS) entry which is preliminary data.</text>
</comment>
<sequence>MMDYHELAAMSSYKDSLKVIEADIQHANLLFIRVWIYSRVDICRAASIPRAKSGSCLQMKLVYNHLAPVFLFLFQWMDCSCTCLLSTYFNLFHIVVYKVGTSVFRYAQTGSRRFLHADGKQLLGNSMIYPLKSDRLKIAAVILPSLQRLHGDTVEPDATQEEGHCSEMIVKNRIEDRRKLSDVDLLREDECGICLEPCTKMVAPSCCHAMCINCYHEWNTRSESCPFCRGSLKRVNSEDLWVLTCIGDVVDTKTILEEDILRFYLFINDLPKDIPDDIFLMYYEHLI</sequence>
<keyword evidence="7" id="KW-1185">Reference proteome</keyword>
<dbReference type="Gene3D" id="3.30.40.10">
    <property type="entry name" value="Zinc/RING finger domain, C3HC4 (zinc finger)"/>
    <property type="match status" value="1"/>
</dbReference>
<evidence type="ECO:0000256" key="3">
    <source>
        <dbReference type="ARBA" id="ARBA00022833"/>
    </source>
</evidence>
<dbReference type="InterPro" id="IPR013083">
    <property type="entry name" value="Znf_RING/FYVE/PHD"/>
</dbReference>
<gene>
    <name evidence="6" type="ORF">SADUNF_Sadunf12G0071500</name>
</gene>
<dbReference type="InterPro" id="IPR001841">
    <property type="entry name" value="Znf_RING"/>
</dbReference>
<evidence type="ECO:0000256" key="1">
    <source>
        <dbReference type="ARBA" id="ARBA00022723"/>
    </source>
</evidence>
<proteinExistence type="predicted"/>
<keyword evidence="3" id="KW-0862">Zinc</keyword>
<dbReference type="PANTHER" id="PTHR15315">
    <property type="entry name" value="RING FINGER PROTEIN 41, 151"/>
    <property type="match status" value="1"/>
</dbReference>
<dbReference type="SUPFAM" id="SSF57850">
    <property type="entry name" value="RING/U-box"/>
    <property type="match status" value="1"/>
</dbReference>
<name>A0A835JK10_9ROSI</name>
<evidence type="ECO:0000256" key="2">
    <source>
        <dbReference type="ARBA" id="ARBA00022771"/>
    </source>
</evidence>
<evidence type="ECO:0000313" key="7">
    <source>
        <dbReference type="Proteomes" id="UP000657918"/>
    </source>
</evidence>
<dbReference type="AlphaFoldDB" id="A0A835JK10"/>
<dbReference type="PROSITE" id="PS00518">
    <property type="entry name" value="ZF_RING_1"/>
    <property type="match status" value="1"/>
</dbReference>
<protein>
    <recommendedName>
        <fullName evidence="5">RING-type domain-containing protein</fullName>
    </recommendedName>
</protein>